<feature type="binding site" evidence="7">
    <location>
        <position position="263"/>
    </location>
    <ligand>
        <name>UTP</name>
        <dbReference type="ChEBI" id="CHEBI:46398"/>
    </ligand>
</feature>
<dbReference type="Gene3D" id="3.90.550.10">
    <property type="entry name" value="Spore Coat Polysaccharide Biosynthesis Protein SpsA, Chain A"/>
    <property type="match status" value="1"/>
</dbReference>
<feature type="binding site" evidence="7">
    <location>
        <position position="137"/>
    </location>
    <ligand>
        <name>UTP</name>
        <dbReference type="ChEBI" id="CHEBI:46398"/>
    </ligand>
</feature>
<dbReference type="SUPFAM" id="SSF53448">
    <property type="entry name" value="Nucleotide-diphospho-sugar transferases"/>
    <property type="match status" value="1"/>
</dbReference>
<dbReference type="EMBL" id="HBGF01035326">
    <property type="protein sequence ID" value="CAD9133312.1"/>
    <property type="molecule type" value="Transcribed_RNA"/>
</dbReference>
<evidence type="ECO:0000256" key="2">
    <source>
        <dbReference type="ARBA" id="ARBA00012415"/>
    </source>
</evidence>
<evidence type="ECO:0000313" key="8">
    <source>
        <dbReference type="EMBL" id="CAD9133312.1"/>
    </source>
</evidence>
<reference evidence="8" key="1">
    <citation type="submission" date="2021-01" db="EMBL/GenBank/DDBJ databases">
        <authorList>
            <person name="Corre E."/>
            <person name="Pelletier E."/>
            <person name="Niang G."/>
            <person name="Scheremetjew M."/>
            <person name="Finn R."/>
            <person name="Kale V."/>
            <person name="Holt S."/>
            <person name="Cochrane G."/>
            <person name="Meng A."/>
            <person name="Brown T."/>
            <person name="Cohen L."/>
        </authorList>
    </citation>
    <scope>NUCLEOTIDE SEQUENCE</scope>
    <source>
        <strain evidence="8">CCAP 1951/1</strain>
    </source>
</reference>
<dbReference type="Gene3D" id="2.160.10.10">
    <property type="entry name" value="Hexapeptide repeat proteins"/>
    <property type="match status" value="1"/>
</dbReference>
<comment type="similarity">
    <text evidence="1 5">Belongs to the UDPGP type 1 family.</text>
</comment>
<evidence type="ECO:0000256" key="6">
    <source>
        <dbReference type="PIRSR" id="PIRSR000806-1"/>
    </source>
</evidence>
<dbReference type="EC" id="2.7.7.9" evidence="2 5"/>
<dbReference type="GO" id="GO:0003983">
    <property type="term" value="F:UTP:glucose-1-phosphate uridylyltransferase activity"/>
    <property type="evidence" value="ECO:0007669"/>
    <property type="project" value="UniProtKB-EC"/>
</dbReference>
<dbReference type="PANTHER" id="PTHR43511">
    <property type="match status" value="1"/>
</dbReference>
<feature type="binding site" evidence="7">
    <location>
        <position position="410"/>
    </location>
    <ligand>
        <name>UTP</name>
        <dbReference type="ChEBI" id="CHEBI:46398"/>
    </ligand>
</feature>
<feature type="binding site" evidence="7">
    <location>
        <position position="232"/>
    </location>
    <ligand>
        <name>UTP</name>
        <dbReference type="ChEBI" id="CHEBI:46398"/>
    </ligand>
</feature>
<protein>
    <recommendedName>
        <fullName evidence="2 5">UTP--glucose-1-phosphate uridylyltransferase</fullName>
        <ecNumber evidence="2 5">2.7.7.9</ecNumber>
    </recommendedName>
</protein>
<feature type="binding site" evidence="6">
    <location>
        <position position="233"/>
    </location>
    <ligand>
        <name>substrate</name>
    </ligand>
</feature>
<accession>A0A7S1MLU4</accession>
<feature type="binding site" evidence="7">
    <location>
        <position position="204"/>
    </location>
    <ligand>
        <name>UTP</name>
        <dbReference type="ChEBI" id="CHEBI:46398"/>
    </ligand>
</feature>
<proteinExistence type="inferred from homology"/>
<keyword evidence="3 5" id="KW-0808">Transferase</keyword>
<gene>
    <name evidence="8" type="ORF">NDES1114_LOCUS23694</name>
</gene>
<sequence length="515" mass="55417">MATPDAAAAEWLKANGVPELFDTLTARLVAEKPADVVQFLTAELQALAGLSAEAQACAAKMRAAGAHELHIRAFLQNHKTVAAGATGTIPEGDIVPVAELPELATMSVKARPELVKETVVLKLNGGLGTGMGLSKAKSLLPIKDGKTFLDYIAQQVLAFRESTGSDVRFMLMNSFSTSDDTKAYLSKYPAFAGDKFTSEVEVMQGKTPKVSQATLKPAAYPEGPENEWCPPGHGELYCSLQSSGALDALLAKGFKYMFVSNSDNLGATLDLSLLTYLADEGHDFLMEVCQRTESDKKGGHLARDAKTGALLLRESAQCAKADEPEFQNVGKHRFFNTNNLWINLPALRRALDKYNGVLPLPTIRNSKTVDPTNAASEKVFQLETAMGTAISCFDRAAAVVVPRSRFAPVKTCTDLLNLCSDCYEETPDKRLVLIAERNGVPPVVSLEDKHYKFVDQFTKLVADGVPSMRKCARLTVVGPVTFAKGVVLEGDVKIVNDGPTSKVVPAGTYTGEVKL</sequence>
<evidence type="ECO:0000256" key="4">
    <source>
        <dbReference type="ARBA" id="ARBA00022695"/>
    </source>
</evidence>
<evidence type="ECO:0000256" key="5">
    <source>
        <dbReference type="PIRNR" id="PIRNR000806"/>
    </source>
</evidence>
<dbReference type="PIRSF" id="PIRSF000806">
    <property type="entry name" value="UDPGP"/>
    <property type="match status" value="1"/>
</dbReference>
<dbReference type="InterPro" id="IPR016267">
    <property type="entry name" value="UDPGP_trans"/>
</dbReference>
<name>A0A7S1MLU4_NEODS</name>
<organism evidence="8">
    <name type="scientific">Neobodo designis</name>
    <name type="common">Flagellated protozoan</name>
    <name type="synonym">Bodo designis</name>
    <dbReference type="NCBI Taxonomy" id="312471"/>
    <lineage>
        <taxon>Eukaryota</taxon>
        <taxon>Discoba</taxon>
        <taxon>Euglenozoa</taxon>
        <taxon>Kinetoplastea</taxon>
        <taxon>Metakinetoplastina</taxon>
        <taxon>Neobodonida</taxon>
        <taxon>Neobodo</taxon>
    </lineage>
</organism>
<evidence type="ECO:0000256" key="7">
    <source>
        <dbReference type="PIRSR" id="PIRSR000806-2"/>
    </source>
</evidence>
<dbReference type="GO" id="GO:0006011">
    <property type="term" value="P:UDP-alpha-D-glucose metabolic process"/>
    <property type="evidence" value="ECO:0007669"/>
    <property type="project" value="UniProtKB-UniRule"/>
</dbReference>
<dbReference type="FunFam" id="3.90.550.10:FF:000002">
    <property type="entry name" value="UTP--glucose-1-phosphate uridylyltransferase"/>
    <property type="match status" value="1"/>
</dbReference>
<dbReference type="CDD" id="cd22961">
    <property type="entry name" value="DD_TEX55-like"/>
    <property type="match status" value="1"/>
</dbReference>
<evidence type="ECO:0000256" key="3">
    <source>
        <dbReference type="ARBA" id="ARBA00022679"/>
    </source>
</evidence>
<dbReference type="AlphaFoldDB" id="A0A7S1MLU4"/>
<dbReference type="Pfam" id="PF01704">
    <property type="entry name" value="UDPGP"/>
    <property type="match status" value="1"/>
</dbReference>
<dbReference type="InterPro" id="IPR002618">
    <property type="entry name" value="UDPGP_fam"/>
</dbReference>
<evidence type="ECO:0000256" key="1">
    <source>
        <dbReference type="ARBA" id="ARBA00010401"/>
    </source>
</evidence>
<keyword evidence="4 5" id="KW-0548">Nucleotidyltransferase</keyword>
<dbReference type="InterPro" id="IPR029044">
    <property type="entry name" value="Nucleotide-diphossugar_trans"/>
</dbReference>
<comment type="catalytic activity">
    <reaction evidence="5">
        <text>alpha-D-glucose 1-phosphate + UTP + H(+) = UDP-alpha-D-glucose + diphosphate</text>
        <dbReference type="Rhea" id="RHEA:19889"/>
        <dbReference type="ChEBI" id="CHEBI:15378"/>
        <dbReference type="ChEBI" id="CHEBI:33019"/>
        <dbReference type="ChEBI" id="CHEBI:46398"/>
        <dbReference type="ChEBI" id="CHEBI:58601"/>
        <dbReference type="ChEBI" id="CHEBI:58885"/>
        <dbReference type="EC" id="2.7.7.9"/>
    </reaction>
</comment>
<dbReference type="CDD" id="cd00897">
    <property type="entry name" value="UGPase_euk"/>
    <property type="match status" value="1"/>
</dbReference>